<dbReference type="EMBL" id="JAPDRQ010000046">
    <property type="protein sequence ID" value="KAJ9658872.1"/>
    <property type="molecule type" value="Genomic_DNA"/>
</dbReference>
<evidence type="ECO:0000313" key="2">
    <source>
        <dbReference type="Proteomes" id="UP001172386"/>
    </source>
</evidence>
<name>A0ACC3ABQ2_9EURO</name>
<evidence type="ECO:0000313" key="1">
    <source>
        <dbReference type="EMBL" id="KAJ9658872.1"/>
    </source>
</evidence>
<sequence length="386" mass="43385">MSYAIAEKRRVFLACRPIFTGDNAQVRKRKNVQKIVVKHRQSLSTLLADFGENKVIEILRVLLERRIFQSEIQARAQFPELFSSSPAQDVRRAESENDAARSVAELIDEIESVEGQGEEVVAEVVTQAVPQLRPHNAAPVEAEEVHDTPEEGPISSLKIPTLYPLYFSYSAQHAILNAAQRILEECCFEFAKKWLPQVLDTQGWDCAAAVELTKWSQILKQHSDKIPTDAITLANGSTLSQLLLATHRLRHAAVHRLPTTAREVNRFVQSAIKLTEALQDSKHAAQLDDLHQEIGSKINAMELSKNALEETLRLELESIASRRKELDEEEANCINKMLVDDRENKALIANLLGEFVRKVLEGRGAEQECSESCSDEEGTEVFEDSR</sequence>
<proteinExistence type="predicted"/>
<keyword evidence="2" id="KW-1185">Reference proteome</keyword>
<comment type="caution">
    <text evidence="1">The sequence shown here is derived from an EMBL/GenBank/DDBJ whole genome shotgun (WGS) entry which is preliminary data.</text>
</comment>
<dbReference type="Proteomes" id="UP001172386">
    <property type="component" value="Unassembled WGS sequence"/>
</dbReference>
<reference evidence="1" key="1">
    <citation type="submission" date="2022-10" db="EMBL/GenBank/DDBJ databases">
        <title>Culturing micro-colonial fungi from biological soil crusts in the Mojave desert and describing Neophaeococcomyces mojavensis, and introducing the new genera and species Taxawa tesnikishii.</title>
        <authorList>
            <person name="Kurbessoian T."/>
            <person name="Stajich J.E."/>
        </authorList>
    </citation>
    <scope>NUCLEOTIDE SEQUENCE</scope>
    <source>
        <strain evidence="1">JES_112</strain>
    </source>
</reference>
<organism evidence="1 2">
    <name type="scientific">Neophaeococcomyces mojaviensis</name>
    <dbReference type="NCBI Taxonomy" id="3383035"/>
    <lineage>
        <taxon>Eukaryota</taxon>
        <taxon>Fungi</taxon>
        <taxon>Dikarya</taxon>
        <taxon>Ascomycota</taxon>
        <taxon>Pezizomycotina</taxon>
        <taxon>Eurotiomycetes</taxon>
        <taxon>Chaetothyriomycetidae</taxon>
        <taxon>Chaetothyriales</taxon>
        <taxon>Chaetothyriales incertae sedis</taxon>
        <taxon>Neophaeococcomyces</taxon>
    </lineage>
</organism>
<accession>A0ACC3ABQ2</accession>
<gene>
    <name evidence="1" type="ORF">H2198_003442</name>
</gene>
<protein>
    <submittedName>
        <fullName evidence="1">Uncharacterized protein</fullName>
    </submittedName>
</protein>